<keyword evidence="1" id="KW-0732">Signal</keyword>
<protein>
    <submittedName>
        <fullName evidence="2">Uncharacterized protein</fullName>
    </submittedName>
</protein>
<sequence>MFTYAPMTSQMFSKALLLIFTSFALFFQLATAVPAEMEKRDVFTPPVLYPHAGTVWYKGQTHNVTWDVSWHPVNITNKIGRIQLRKGEITTPLILQAGFDILLGRIEVHVPWVEPGDDYSLVLFGDSGDFSAQFAILE</sequence>
<organism evidence="2 3">
    <name type="scientific">Trametes cubensis</name>
    <dbReference type="NCBI Taxonomy" id="1111947"/>
    <lineage>
        <taxon>Eukaryota</taxon>
        <taxon>Fungi</taxon>
        <taxon>Dikarya</taxon>
        <taxon>Basidiomycota</taxon>
        <taxon>Agaricomycotina</taxon>
        <taxon>Agaricomycetes</taxon>
        <taxon>Polyporales</taxon>
        <taxon>Polyporaceae</taxon>
        <taxon>Trametes</taxon>
    </lineage>
</organism>
<evidence type="ECO:0000313" key="2">
    <source>
        <dbReference type="EMBL" id="KAJ8501710.1"/>
    </source>
</evidence>
<name>A0AAD7U489_9APHY</name>
<accession>A0AAD7U489</accession>
<feature type="signal peptide" evidence="1">
    <location>
        <begin position="1"/>
        <end position="32"/>
    </location>
</feature>
<evidence type="ECO:0000256" key="1">
    <source>
        <dbReference type="SAM" id="SignalP"/>
    </source>
</evidence>
<proteinExistence type="predicted"/>
<dbReference type="EMBL" id="JAPEVG010000005">
    <property type="protein sequence ID" value="KAJ8501710.1"/>
    <property type="molecule type" value="Genomic_DNA"/>
</dbReference>
<keyword evidence="3" id="KW-1185">Reference proteome</keyword>
<reference evidence="2" key="1">
    <citation type="submission" date="2022-11" db="EMBL/GenBank/DDBJ databases">
        <title>Genome Sequence of Cubamyces cubensis.</title>
        <authorList>
            <person name="Buettner E."/>
        </authorList>
    </citation>
    <scope>NUCLEOTIDE SEQUENCE</scope>
    <source>
        <strain evidence="2">MPL-01</strain>
    </source>
</reference>
<dbReference type="AlphaFoldDB" id="A0AAD7U489"/>
<evidence type="ECO:0000313" key="3">
    <source>
        <dbReference type="Proteomes" id="UP001215151"/>
    </source>
</evidence>
<dbReference type="Proteomes" id="UP001215151">
    <property type="component" value="Unassembled WGS sequence"/>
</dbReference>
<comment type="caution">
    <text evidence="2">The sequence shown here is derived from an EMBL/GenBank/DDBJ whole genome shotgun (WGS) entry which is preliminary data.</text>
</comment>
<gene>
    <name evidence="2" type="ORF">ONZ51_g487</name>
</gene>
<feature type="chain" id="PRO_5042190588" evidence="1">
    <location>
        <begin position="33"/>
        <end position="138"/>
    </location>
</feature>